<protein>
    <submittedName>
        <fullName evidence="2">Uncharacterized protein</fullName>
    </submittedName>
</protein>
<sequence length="141" mass="17093">MIYKEIAFEGIQNIHFLNDIFICLYPYIMNPIFDIYIVVYAFLTVLSWTILKGECILSYFEKKLENIGYELGKDPYYNPYHKKFYYFNGVNYAFIKEMFWIITFIMILCYRKNPIFVKYILIVMLIVVFYLKIPILISNTK</sequence>
<evidence type="ECO:0000256" key="1">
    <source>
        <dbReference type="SAM" id="Phobius"/>
    </source>
</evidence>
<organism evidence="2">
    <name type="scientific">viral metagenome</name>
    <dbReference type="NCBI Taxonomy" id="1070528"/>
    <lineage>
        <taxon>unclassified sequences</taxon>
        <taxon>metagenomes</taxon>
        <taxon>organismal metagenomes</taxon>
    </lineage>
</organism>
<evidence type="ECO:0000313" key="2">
    <source>
        <dbReference type="EMBL" id="QHT23459.1"/>
    </source>
</evidence>
<accession>A0A6C0E5A9</accession>
<dbReference type="EMBL" id="MN739731">
    <property type="protein sequence ID" value="QHT23459.1"/>
    <property type="molecule type" value="Genomic_DNA"/>
</dbReference>
<proteinExistence type="predicted"/>
<reference evidence="2" key="1">
    <citation type="journal article" date="2020" name="Nature">
        <title>Giant virus diversity and host interactions through global metagenomics.</title>
        <authorList>
            <person name="Schulz F."/>
            <person name="Roux S."/>
            <person name="Paez-Espino D."/>
            <person name="Jungbluth S."/>
            <person name="Walsh D.A."/>
            <person name="Denef V.J."/>
            <person name="McMahon K.D."/>
            <person name="Konstantinidis K.T."/>
            <person name="Eloe-Fadrosh E.A."/>
            <person name="Kyrpides N.C."/>
            <person name="Woyke T."/>
        </authorList>
    </citation>
    <scope>NUCLEOTIDE SEQUENCE</scope>
    <source>
        <strain evidence="2">GVMAG-M-3300023179-116</strain>
    </source>
</reference>
<feature type="transmembrane region" description="Helical" evidence="1">
    <location>
        <begin position="84"/>
        <end position="109"/>
    </location>
</feature>
<keyword evidence="1" id="KW-0472">Membrane</keyword>
<dbReference type="AlphaFoldDB" id="A0A6C0E5A9"/>
<keyword evidence="1" id="KW-1133">Transmembrane helix</keyword>
<name>A0A6C0E5A9_9ZZZZ</name>
<keyword evidence="1" id="KW-0812">Transmembrane</keyword>
<feature type="transmembrane region" description="Helical" evidence="1">
    <location>
        <begin position="32"/>
        <end position="51"/>
    </location>
</feature>
<feature type="transmembrane region" description="Helical" evidence="1">
    <location>
        <begin position="116"/>
        <end position="137"/>
    </location>
</feature>